<evidence type="ECO:0000259" key="6">
    <source>
        <dbReference type="PROSITE" id="PS50045"/>
    </source>
</evidence>
<dbReference type="InterPro" id="IPR000700">
    <property type="entry name" value="PAS-assoc_C"/>
</dbReference>
<keyword evidence="5" id="KW-0175">Coiled coil</keyword>
<gene>
    <name evidence="9" type="ORF">KHM83_08620</name>
</gene>
<dbReference type="InterPro" id="IPR009057">
    <property type="entry name" value="Homeodomain-like_sf"/>
</dbReference>
<organism evidence="9 10">
    <name type="scientific">Fusibacter paucivorans</name>
    <dbReference type="NCBI Taxonomy" id="76009"/>
    <lineage>
        <taxon>Bacteria</taxon>
        <taxon>Bacillati</taxon>
        <taxon>Bacillota</taxon>
        <taxon>Clostridia</taxon>
        <taxon>Eubacteriales</taxon>
        <taxon>Eubacteriales Family XII. Incertae Sedis</taxon>
        <taxon>Fusibacter</taxon>
    </lineage>
</organism>
<dbReference type="Proteomes" id="UP000746471">
    <property type="component" value="Unassembled WGS sequence"/>
</dbReference>
<dbReference type="PANTHER" id="PTHR32071:SF57">
    <property type="entry name" value="C4-DICARBOXYLATE TRANSPORT TRANSCRIPTIONAL REGULATORY PROTEIN DCTD"/>
    <property type="match status" value="1"/>
</dbReference>
<dbReference type="Pfam" id="PF13426">
    <property type="entry name" value="PAS_9"/>
    <property type="match status" value="1"/>
</dbReference>
<dbReference type="SMART" id="SM00382">
    <property type="entry name" value="AAA"/>
    <property type="match status" value="1"/>
</dbReference>
<comment type="caution">
    <text evidence="9">The sequence shown here is derived from an EMBL/GenBank/DDBJ whole genome shotgun (WGS) entry which is preliminary data.</text>
</comment>
<keyword evidence="2" id="KW-0067">ATP-binding</keyword>
<evidence type="ECO:0000256" key="2">
    <source>
        <dbReference type="ARBA" id="ARBA00022840"/>
    </source>
</evidence>
<feature type="domain" description="PAC" evidence="8">
    <location>
        <begin position="72"/>
        <end position="125"/>
    </location>
</feature>
<keyword evidence="1" id="KW-0547">Nucleotide-binding</keyword>
<dbReference type="SUPFAM" id="SSF52540">
    <property type="entry name" value="P-loop containing nucleoside triphosphate hydrolases"/>
    <property type="match status" value="1"/>
</dbReference>
<dbReference type="PROSITE" id="PS00688">
    <property type="entry name" value="SIGMA54_INTERACT_3"/>
    <property type="match status" value="1"/>
</dbReference>
<evidence type="ECO:0000313" key="9">
    <source>
        <dbReference type="EMBL" id="MBS7526739.1"/>
    </source>
</evidence>
<dbReference type="PANTHER" id="PTHR32071">
    <property type="entry name" value="TRANSCRIPTIONAL REGULATORY PROTEIN"/>
    <property type="match status" value="1"/>
</dbReference>
<dbReference type="SUPFAM" id="SSF46689">
    <property type="entry name" value="Homeodomain-like"/>
    <property type="match status" value="1"/>
</dbReference>
<dbReference type="PROSITE" id="PS50045">
    <property type="entry name" value="SIGMA54_INTERACT_4"/>
    <property type="match status" value="1"/>
</dbReference>
<dbReference type="Gene3D" id="1.10.10.60">
    <property type="entry name" value="Homeodomain-like"/>
    <property type="match status" value="1"/>
</dbReference>
<dbReference type="InterPro" id="IPR025662">
    <property type="entry name" value="Sigma_54_int_dom_ATP-bd_1"/>
</dbReference>
<dbReference type="InterPro" id="IPR058031">
    <property type="entry name" value="AAA_lid_NorR"/>
</dbReference>
<evidence type="ECO:0000256" key="1">
    <source>
        <dbReference type="ARBA" id="ARBA00022741"/>
    </source>
</evidence>
<keyword evidence="4" id="KW-0804">Transcription</keyword>
<keyword evidence="10" id="KW-1185">Reference proteome</keyword>
<dbReference type="PROSITE" id="PS50112">
    <property type="entry name" value="PAS"/>
    <property type="match status" value="1"/>
</dbReference>
<evidence type="ECO:0000256" key="3">
    <source>
        <dbReference type="ARBA" id="ARBA00023015"/>
    </source>
</evidence>
<dbReference type="SUPFAM" id="SSF55785">
    <property type="entry name" value="PYP-like sensor domain (PAS domain)"/>
    <property type="match status" value="1"/>
</dbReference>
<dbReference type="InterPro" id="IPR000014">
    <property type="entry name" value="PAS"/>
</dbReference>
<dbReference type="InterPro" id="IPR003593">
    <property type="entry name" value="AAA+_ATPase"/>
</dbReference>
<dbReference type="PROSITE" id="PS00675">
    <property type="entry name" value="SIGMA54_INTERACT_1"/>
    <property type="match status" value="1"/>
</dbReference>
<dbReference type="CDD" id="cd00130">
    <property type="entry name" value="PAS"/>
    <property type="match status" value="1"/>
</dbReference>
<evidence type="ECO:0000256" key="4">
    <source>
        <dbReference type="ARBA" id="ARBA00023163"/>
    </source>
</evidence>
<dbReference type="InterPro" id="IPR002078">
    <property type="entry name" value="Sigma_54_int"/>
</dbReference>
<dbReference type="Pfam" id="PF25601">
    <property type="entry name" value="AAA_lid_14"/>
    <property type="match status" value="1"/>
</dbReference>
<dbReference type="Gene3D" id="3.30.450.20">
    <property type="entry name" value="PAS domain"/>
    <property type="match status" value="1"/>
</dbReference>
<evidence type="ECO:0000259" key="7">
    <source>
        <dbReference type="PROSITE" id="PS50112"/>
    </source>
</evidence>
<dbReference type="Pfam" id="PF00158">
    <property type="entry name" value="Sigma54_activat"/>
    <property type="match status" value="1"/>
</dbReference>
<dbReference type="PROSITE" id="PS50113">
    <property type="entry name" value="PAC"/>
    <property type="match status" value="1"/>
</dbReference>
<sequence>MSLSPDIMKMILDHSYDGVTYTDENGNICYVNDAYSQITGLSKTFIMSNDLDSLLKKHYPIARLFQKIFVDRVSNTEVIQYINGGGNDILVTGIPIFDDNNTFKGVIGNIRDITDLNRLKNELNVIHQEYEKALDDQKRANALLKQKLDQLIKEKKNLNINGSDKTKQWMLELGERIAHIDSTVLITGESGVGKDVFANLVHQLDDDSKPFVKISCGAIPATLLESELFGYEAGAFTGASKQGKPGIFELAKDGTVFLDEVGELPLSLQVKLLTVLQDRKFYRIGGIKEKELNARVIAATNRDLKAEVDAKRFRMDLYYRLNVIPIHIPPLRERIEDIVPIAIGMLEKLNHKNGTYKKFSWEVQNFIMQYPWPGNIRELGNVVERLYVFSPNEWILPEYLPDDLLRDHKHDNACEHEGMTLRELTETVERDTILRYLKTRMTLNEIAEKLDISISTLVRKIQKYNLRQSQIKTF</sequence>
<dbReference type="Gene3D" id="3.40.50.300">
    <property type="entry name" value="P-loop containing nucleotide triphosphate hydrolases"/>
    <property type="match status" value="1"/>
</dbReference>
<proteinExistence type="predicted"/>
<accession>A0ABS5PNJ1</accession>
<evidence type="ECO:0000259" key="8">
    <source>
        <dbReference type="PROSITE" id="PS50113"/>
    </source>
</evidence>
<evidence type="ECO:0000313" key="10">
    <source>
        <dbReference type="Proteomes" id="UP000746471"/>
    </source>
</evidence>
<dbReference type="EMBL" id="JAHBCL010000012">
    <property type="protein sequence ID" value="MBS7526739.1"/>
    <property type="molecule type" value="Genomic_DNA"/>
</dbReference>
<dbReference type="InterPro" id="IPR035965">
    <property type="entry name" value="PAS-like_dom_sf"/>
</dbReference>
<name>A0ABS5PNJ1_9FIRM</name>
<dbReference type="InterPro" id="IPR025944">
    <property type="entry name" value="Sigma_54_int_dom_CS"/>
</dbReference>
<dbReference type="SMART" id="SM00091">
    <property type="entry name" value="PAS"/>
    <property type="match status" value="1"/>
</dbReference>
<protein>
    <submittedName>
        <fullName evidence="9">Sigma 54-interacting transcriptional regulator</fullName>
    </submittedName>
</protein>
<evidence type="ECO:0000256" key="5">
    <source>
        <dbReference type="SAM" id="Coils"/>
    </source>
</evidence>
<feature type="domain" description="Sigma-54 factor interaction" evidence="6">
    <location>
        <begin position="160"/>
        <end position="388"/>
    </location>
</feature>
<dbReference type="RefSeq" id="WP_213236596.1">
    <property type="nucleotide sequence ID" value="NZ_JAHBCL010000012.1"/>
</dbReference>
<feature type="coiled-coil region" evidence="5">
    <location>
        <begin position="113"/>
        <end position="161"/>
    </location>
</feature>
<feature type="domain" description="PAS" evidence="7">
    <location>
        <begin position="4"/>
        <end position="51"/>
    </location>
</feature>
<dbReference type="CDD" id="cd00009">
    <property type="entry name" value="AAA"/>
    <property type="match status" value="1"/>
</dbReference>
<dbReference type="InterPro" id="IPR027417">
    <property type="entry name" value="P-loop_NTPase"/>
</dbReference>
<reference evidence="9 10" key="1">
    <citation type="submission" date="2021-05" db="EMBL/GenBank/DDBJ databases">
        <title>Fusibacter ferrireducens sp. nov., an anaerobic, sulfur- and Fe-reducing bacterium isolated from the mangrove sediment.</title>
        <authorList>
            <person name="Qiu D."/>
        </authorList>
    </citation>
    <scope>NUCLEOTIDE SEQUENCE [LARGE SCALE GENOMIC DNA]</scope>
    <source>
        <strain evidence="9 10">DSM 12116</strain>
    </source>
</reference>
<dbReference type="NCBIfam" id="TIGR00229">
    <property type="entry name" value="sensory_box"/>
    <property type="match status" value="1"/>
</dbReference>
<keyword evidence="3" id="KW-0805">Transcription regulation</keyword>
<dbReference type="Gene3D" id="1.10.8.60">
    <property type="match status" value="1"/>
</dbReference>